<protein>
    <submittedName>
        <fullName evidence="4">PaaI family thioesterase</fullName>
        <ecNumber evidence="4">3.1.2.-</ecNumber>
    </submittedName>
</protein>
<dbReference type="Gene3D" id="3.10.129.10">
    <property type="entry name" value="Hotdog Thioesterase"/>
    <property type="match status" value="1"/>
</dbReference>
<dbReference type="Proteomes" id="UP001596501">
    <property type="component" value="Unassembled WGS sequence"/>
</dbReference>
<comment type="caution">
    <text evidence="4">The sequence shown here is derived from an EMBL/GenBank/DDBJ whole genome shotgun (WGS) entry which is preliminary data.</text>
</comment>
<name>A0ABW2QMS8_9BURK</name>
<sequence length="141" mass="14950">MPIPFGTSIPFIELLGCELQVFENGRSEITLAPKPEHLNAFAVVHGGVLMTLHDVTMAAAARSATDGLGAITIEMKTSFMRAAKAPLRAEGRLIHRTKSMAFTEATIFDAEGVACSHATGTFKYVPGWGAHAAPVSQVPTD</sequence>
<comment type="similarity">
    <text evidence="1">Belongs to the thioesterase PaaI family.</text>
</comment>
<evidence type="ECO:0000313" key="4">
    <source>
        <dbReference type="EMBL" id="MFC7410725.1"/>
    </source>
</evidence>
<dbReference type="Pfam" id="PF03061">
    <property type="entry name" value="4HBT"/>
    <property type="match status" value="1"/>
</dbReference>
<dbReference type="RefSeq" id="WP_382226188.1">
    <property type="nucleotide sequence ID" value="NZ_JBHTCA010000018.1"/>
</dbReference>
<dbReference type="InterPro" id="IPR039298">
    <property type="entry name" value="ACOT13"/>
</dbReference>
<dbReference type="EC" id="3.1.2.-" evidence="4"/>
<reference evidence="5" key="1">
    <citation type="journal article" date="2019" name="Int. J. Syst. Evol. Microbiol.">
        <title>The Global Catalogue of Microorganisms (GCM) 10K type strain sequencing project: providing services to taxonomists for standard genome sequencing and annotation.</title>
        <authorList>
            <consortium name="The Broad Institute Genomics Platform"/>
            <consortium name="The Broad Institute Genome Sequencing Center for Infectious Disease"/>
            <person name="Wu L."/>
            <person name="Ma J."/>
        </authorList>
    </citation>
    <scope>NUCLEOTIDE SEQUENCE [LARGE SCALE GENOMIC DNA]</scope>
    <source>
        <strain evidence="5">CGMCC 1.12371</strain>
    </source>
</reference>
<dbReference type="InterPro" id="IPR029069">
    <property type="entry name" value="HotDog_dom_sf"/>
</dbReference>
<keyword evidence="2 4" id="KW-0378">Hydrolase</keyword>
<dbReference type="PANTHER" id="PTHR21660:SF1">
    <property type="entry name" value="ACYL-COENZYME A THIOESTERASE 13"/>
    <property type="match status" value="1"/>
</dbReference>
<evidence type="ECO:0000256" key="1">
    <source>
        <dbReference type="ARBA" id="ARBA00008324"/>
    </source>
</evidence>
<dbReference type="EMBL" id="JBHTCA010000018">
    <property type="protein sequence ID" value="MFC7410725.1"/>
    <property type="molecule type" value="Genomic_DNA"/>
</dbReference>
<evidence type="ECO:0000313" key="5">
    <source>
        <dbReference type="Proteomes" id="UP001596501"/>
    </source>
</evidence>
<gene>
    <name evidence="4" type="ORF">ACFQPB_17835</name>
</gene>
<proteinExistence type="inferred from homology"/>
<dbReference type="NCBIfam" id="TIGR00369">
    <property type="entry name" value="unchar_dom_1"/>
    <property type="match status" value="1"/>
</dbReference>
<accession>A0ABW2QMS8</accession>
<evidence type="ECO:0000256" key="2">
    <source>
        <dbReference type="ARBA" id="ARBA00022801"/>
    </source>
</evidence>
<dbReference type="InterPro" id="IPR006683">
    <property type="entry name" value="Thioestr_dom"/>
</dbReference>
<dbReference type="InterPro" id="IPR003736">
    <property type="entry name" value="PAAI_dom"/>
</dbReference>
<dbReference type="PANTHER" id="PTHR21660">
    <property type="entry name" value="THIOESTERASE SUPERFAMILY MEMBER-RELATED"/>
    <property type="match status" value="1"/>
</dbReference>
<feature type="domain" description="Thioesterase" evidence="3">
    <location>
        <begin position="42"/>
        <end position="115"/>
    </location>
</feature>
<dbReference type="CDD" id="cd03443">
    <property type="entry name" value="PaaI_thioesterase"/>
    <property type="match status" value="1"/>
</dbReference>
<dbReference type="SUPFAM" id="SSF54637">
    <property type="entry name" value="Thioesterase/thiol ester dehydrase-isomerase"/>
    <property type="match status" value="1"/>
</dbReference>
<organism evidence="4 5">
    <name type="scientific">Hydrogenophaga atypica</name>
    <dbReference type="NCBI Taxonomy" id="249409"/>
    <lineage>
        <taxon>Bacteria</taxon>
        <taxon>Pseudomonadati</taxon>
        <taxon>Pseudomonadota</taxon>
        <taxon>Betaproteobacteria</taxon>
        <taxon>Burkholderiales</taxon>
        <taxon>Comamonadaceae</taxon>
        <taxon>Hydrogenophaga</taxon>
    </lineage>
</organism>
<dbReference type="GO" id="GO:0016787">
    <property type="term" value="F:hydrolase activity"/>
    <property type="evidence" value="ECO:0007669"/>
    <property type="project" value="UniProtKB-KW"/>
</dbReference>
<keyword evidence="5" id="KW-1185">Reference proteome</keyword>
<evidence type="ECO:0000259" key="3">
    <source>
        <dbReference type="Pfam" id="PF03061"/>
    </source>
</evidence>